<dbReference type="AlphaFoldDB" id="A0A2H3JL19"/>
<feature type="non-terminal residue" evidence="2">
    <location>
        <position position="144"/>
    </location>
</feature>
<feature type="compositionally biased region" description="Basic and acidic residues" evidence="1">
    <location>
        <begin position="134"/>
        <end position="144"/>
    </location>
</feature>
<dbReference type="Proteomes" id="UP000218811">
    <property type="component" value="Unassembled WGS sequence"/>
</dbReference>
<organism evidence="2 3">
    <name type="scientific">Wolfiporia cocos (strain MD-104)</name>
    <name type="common">Brown rot fungus</name>
    <dbReference type="NCBI Taxonomy" id="742152"/>
    <lineage>
        <taxon>Eukaryota</taxon>
        <taxon>Fungi</taxon>
        <taxon>Dikarya</taxon>
        <taxon>Basidiomycota</taxon>
        <taxon>Agaricomycotina</taxon>
        <taxon>Agaricomycetes</taxon>
        <taxon>Polyporales</taxon>
        <taxon>Phaeolaceae</taxon>
        <taxon>Wolfiporia</taxon>
    </lineage>
</organism>
<gene>
    <name evidence="2" type="ORF">WOLCODRAFT_58811</name>
</gene>
<evidence type="ECO:0000313" key="3">
    <source>
        <dbReference type="Proteomes" id="UP000218811"/>
    </source>
</evidence>
<name>A0A2H3JL19_WOLCO</name>
<feature type="non-terminal residue" evidence="2">
    <location>
        <position position="1"/>
    </location>
</feature>
<proteinExistence type="predicted"/>
<dbReference type="OrthoDB" id="3210574at2759"/>
<sequence length="144" mass="15150">NNAYVSQPPPAHHIHRDSEALPGARGGSSAADYSADVTNDSRTWTDNNQRRFGAGTDDSHIMAGGQHDSPGASRATSGSDAGHNAFNQERPLDVEPTSQGGVAIGGQDNLPEGRAKLTDKLIGKTQKVAGKATRNPEMHERGEL</sequence>
<feature type="region of interest" description="Disordered" evidence="1">
    <location>
        <begin position="1"/>
        <end position="144"/>
    </location>
</feature>
<accession>A0A2H3JL19</accession>
<dbReference type="OMA" id="SKPAMHE"/>
<evidence type="ECO:0000313" key="2">
    <source>
        <dbReference type="EMBL" id="PCH42892.1"/>
    </source>
</evidence>
<evidence type="ECO:0000256" key="1">
    <source>
        <dbReference type="SAM" id="MobiDB-lite"/>
    </source>
</evidence>
<keyword evidence="3" id="KW-1185">Reference proteome</keyword>
<reference evidence="2 3" key="1">
    <citation type="journal article" date="2012" name="Science">
        <title>The Paleozoic origin of enzymatic lignin decomposition reconstructed from 31 fungal genomes.</title>
        <authorList>
            <person name="Floudas D."/>
            <person name="Binder M."/>
            <person name="Riley R."/>
            <person name="Barry K."/>
            <person name="Blanchette R.A."/>
            <person name="Henrissat B."/>
            <person name="Martinez A.T."/>
            <person name="Otillar R."/>
            <person name="Spatafora J.W."/>
            <person name="Yadav J.S."/>
            <person name="Aerts A."/>
            <person name="Benoit I."/>
            <person name="Boyd A."/>
            <person name="Carlson A."/>
            <person name="Copeland A."/>
            <person name="Coutinho P.M."/>
            <person name="de Vries R.P."/>
            <person name="Ferreira P."/>
            <person name="Findley K."/>
            <person name="Foster B."/>
            <person name="Gaskell J."/>
            <person name="Glotzer D."/>
            <person name="Gorecki P."/>
            <person name="Heitman J."/>
            <person name="Hesse C."/>
            <person name="Hori C."/>
            <person name="Igarashi K."/>
            <person name="Jurgens J.A."/>
            <person name="Kallen N."/>
            <person name="Kersten P."/>
            <person name="Kohler A."/>
            <person name="Kuees U."/>
            <person name="Kumar T.K.A."/>
            <person name="Kuo A."/>
            <person name="LaButti K."/>
            <person name="Larrondo L.F."/>
            <person name="Lindquist E."/>
            <person name="Ling A."/>
            <person name="Lombard V."/>
            <person name="Lucas S."/>
            <person name="Lundell T."/>
            <person name="Martin R."/>
            <person name="McLaughlin D.J."/>
            <person name="Morgenstern I."/>
            <person name="Morin E."/>
            <person name="Murat C."/>
            <person name="Nagy L.G."/>
            <person name="Nolan M."/>
            <person name="Ohm R.A."/>
            <person name="Patyshakuliyeva A."/>
            <person name="Rokas A."/>
            <person name="Ruiz-Duenas F.J."/>
            <person name="Sabat G."/>
            <person name="Salamov A."/>
            <person name="Samejima M."/>
            <person name="Schmutz J."/>
            <person name="Slot J.C."/>
            <person name="St John F."/>
            <person name="Stenlid J."/>
            <person name="Sun H."/>
            <person name="Sun S."/>
            <person name="Syed K."/>
            <person name="Tsang A."/>
            <person name="Wiebenga A."/>
            <person name="Young D."/>
            <person name="Pisabarro A."/>
            <person name="Eastwood D.C."/>
            <person name="Martin F."/>
            <person name="Cullen D."/>
            <person name="Grigoriev I.V."/>
            <person name="Hibbett D.S."/>
        </authorList>
    </citation>
    <scope>NUCLEOTIDE SEQUENCE [LARGE SCALE GENOMIC DNA]</scope>
    <source>
        <strain evidence="2 3">MD-104</strain>
    </source>
</reference>
<feature type="compositionally biased region" description="Basic and acidic residues" evidence="1">
    <location>
        <begin position="111"/>
        <end position="122"/>
    </location>
</feature>
<protein>
    <submittedName>
        <fullName evidence="2">Uncharacterized protein</fullName>
    </submittedName>
</protein>
<dbReference type="EMBL" id="KB468135">
    <property type="protein sequence ID" value="PCH42892.1"/>
    <property type="molecule type" value="Genomic_DNA"/>
</dbReference>
<feature type="compositionally biased region" description="Polar residues" evidence="1">
    <location>
        <begin position="36"/>
        <end position="47"/>
    </location>
</feature>